<evidence type="ECO:0000313" key="2">
    <source>
        <dbReference type="EMBL" id="AFU58643.1"/>
    </source>
</evidence>
<dbReference type="EMBL" id="CP002408">
    <property type="protein sequence ID" value="AFU58643.1"/>
    <property type="molecule type" value="Genomic_DNA"/>
</dbReference>
<name>K0II64_NITGG</name>
<protein>
    <submittedName>
        <fullName evidence="2">Uncharacterized protein</fullName>
    </submittedName>
</protein>
<proteinExistence type="predicted"/>
<feature type="region of interest" description="Disordered" evidence="1">
    <location>
        <begin position="126"/>
        <end position="154"/>
    </location>
</feature>
<evidence type="ECO:0000256" key="1">
    <source>
        <dbReference type="SAM" id="MobiDB-lite"/>
    </source>
</evidence>
<organism evidence="2 3">
    <name type="scientific">Nitrososphaera gargensis (strain Ga9.2)</name>
    <dbReference type="NCBI Taxonomy" id="1237085"/>
    <lineage>
        <taxon>Archaea</taxon>
        <taxon>Nitrososphaerota</taxon>
        <taxon>Nitrososphaeria</taxon>
        <taxon>Nitrososphaerales</taxon>
        <taxon>Nitrososphaeraceae</taxon>
        <taxon>Nitrososphaera</taxon>
    </lineage>
</organism>
<dbReference type="Proteomes" id="UP000008037">
    <property type="component" value="Chromosome"/>
</dbReference>
<dbReference type="AlphaFoldDB" id="K0II64"/>
<dbReference type="HOGENOM" id="CLU_1381442_0_0_2"/>
<evidence type="ECO:0000313" key="3">
    <source>
        <dbReference type="Proteomes" id="UP000008037"/>
    </source>
</evidence>
<reference evidence="2 3" key="1">
    <citation type="journal article" date="2012" name="Environ. Microbiol.">
        <title>The genome of the ammonia-oxidizing Candidatus Nitrososphaera gargensis: insights into metabolic versatility and environmental adaptations.</title>
        <authorList>
            <person name="Spang A."/>
            <person name="Poehlein A."/>
            <person name="Offre P."/>
            <person name="Zumbragel S."/>
            <person name="Haider S."/>
            <person name="Rychlik N."/>
            <person name="Nowka B."/>
            <person name="Schmeisser C."/>
            <person name="Lebedeva E.V."/>
            <person name="Rattei T."/>
            <person name="Bohm C."/>
            <person name="Schmid M."/>
            <person name="Galushko A."/>
            <person name="Hatzenpichler R."/>
            <person name="Weinmaier T."/>
            <person name="Daniel R."/>
            <person name="Schleper C."/>
            <person name="Spieck E."/>
            <person name="Streit W."/>
            <person name="Wagner M."/>
        </authorList>
    </citation>
    <scope>NUCLEOTIDE SEQUENCE [LARGE SCALE GENOMIC DNA]</scope>
    <source>
        <strain evidence="3">Ga9.2</strain>
    </source>
</reference>
<gene>
    <name evidence="2" type="ordered locus">Ngar_c17100</name>
</gene>
<dbReference type="KEGG" id="nga:Ngar_c17100"/>
<dbReference type="STRING" id="1237085.Ngar_c17100"/>
<accession>K0II64</accession>
<dbReference type="BioCyc" id="CNIT1237085:G1324-1708-MONOMER"/>
<dbReference type="InParanoid" id="K0II64"/>
<sequence>MVLASSDDHRLDNQIIQGRHRVVLISKIIEDGHKFDISKILIRREPVDSIDQLRALRAAYETTASLTKDPRMSKKWIESNLKPIIKNRVQEGQTKILSYLHDCGFYNDSIAAELIERELEQLEKKRVKKTKQQPQSRIPEHIKNQSWNGPAPRTVDNATSYIRELKFNCDHCGKENKRKVHIVCSHGGDLMSLEPAT</sequence>
<keyword evidence="3" id="KW-1185">Reference proteome</keyword>